<comment type="caution">
    <text evidence="1">The sequence shown here is derived from an EMBL/GenBank/DDBJ whole genome shotgun (WGS) entry which is preliminary data.</text>
</comment>
<dbReference type="Proteomes" id="UP001157502">
    <property type="component" value="Chromosome 20"/>
</dbReference>
<name>A0ACC2FYE0_DALPE</name>
<protein>
    <submittedName>
        <fullName evidence="1">Uncharacterized protein</fullName>
    </submittedName>
</protein>
<evidence type="ECO:0000313" key="1">
    <source>
        <dbReference type="EMBL" id="KAJ7996257.1"/>
    </source>
</evidence>
<sequence length="94" mass="10748">MSISRLTINEEDYQAEEDGQNGKQRKRGQRDKSDKANSHEITPAMTKKSRVLMRKNTDKWIASFPSQPLICCNLQAEGIYASTKHWIIGTYMAT</sequence>
<reference evidence="1" key="1">
    <citation type="submission" date="2021-05" db="EMBL/GenBank/DDBJ databases">
        <authorList>
            <person name="Pan Q."/>
            <person name="Jouanno E."/>
            <person name="Zahm M."/>
            <person name="Klopp C."/>
            <person name="Cabau C."/>
            <person name="Louis A."/>
            <person name="Berthelot C."/>
            <person name="Parey E."/>
            <person name="Roest Crollius H."/>
            <person name="Montfort J."/>
            <person name="Robinson-Rechavi M."/>
            <person name="Bouchez O."/>
            <person name="Lampietro C."/>
            <person name="Lopez Roques C."/>
            <person name="Donnadieu C."/>
            <person name="Postlethwait J."/>
            <person name="Bobe J."/>
            <person name="Dillon D."/>
            <person name="Chandos A."/>
            <person name="von Hippel F."/>
            <person name="Guiguen Y."/>
        </authorList>
    </citation>
    <scope>NUCLEOTIDE SEQUENCE</scope>
    <source>
        <strain evidence="1">YG-Jan2019</strain>
    </source>
</reference>
<keyword evidence="2" id="KW-1185">Reference proteome</keyword>
<dbReference type="EMBL" id="CM055747">
    <property type="protein sequence ID" value="KAJ7996257.1"/>
    <property type="molecule type" value="Genomic_DNA"/>
</dbReference>
<accession>A0ACC2FYE0</accession>
<gene>
    <name evidence="1" type="ORF">DPEC_G00235220</name>
</gene>
<organism evidence="1 2">
    <name type="scientific">Dallia pectoralis</name>
    <name type="common">Alaska blackfish</name>
    <dbReference type="NCBI Taxonomy" id="75939"/>
    <lineage>
        <taxon>Eukaryota</taxon>
        <taxon>Metazoa</taxon>
        <taxon>Chordata</taxon>
        <taxon>Craniata</taxon>
        <taxon>Vertebrata</taxon>
        <taxon>Euteleostomi</taxon>
        <taxon>Actinopterygii</taxon>
        <taxon>Neopterygii</taxon>
        <taxon>Teleostei</taxon>
        <taxon>Protacanthopterygii</taxon>
        <taxon>Esociformes</taxon>
        <taxon>Umbridae</taxon>
        <taxon>Dallia</taxon>
    </lineage>
</organism>
<evidence type="ECO:0000313" key="2">
    <source>
        <dbReference type="Proteomes" id="UP001157502"/>
    </source>
</evidence>
<proteinExistence type="predicted"/>